<dbReference type="AlphaFoldDB" id="A0A9D5CNV0"/>
<protein>
    <recommendedName>
        <fullName evidence="6">Pentatricopeptide repeat-containing protein</fullName>
    </recommendedName>
</protein>
<feature type="repeat" description="PPR" evidence="3">
    <location>
        <begin position="583"/>
        <end position="617"/>
    </location>
</feature>
<reference evidence="4" key="1">
    <citation type="submission" date="2021-03" db="EMBL/GenBank/DDBJ databases">
        <authorList>
            <person name="Li Z."/>
            <person name="Yang C."/>
        </authorList>
    </citation>
    <scope>NUCLEOTIDE SEQUENCE</scope>
    <source>
        <strain evidence="4">Dzin_1.0</strain>
        <tissue evidence="4">Leaf</tissue>
    </source>
</reference>
<comment type="caution">
    <text evidence="4">The sequence shown here is derived from an EMBL/GenBank/DDBJ whole genome shotgun (WGS) entry which is preliminary data.</text>
</comment>
<dbReference type="OrthoDB" id="185373at2759"/>
<accession>A0A9D5CNV0</accession>
<evidence type="ECO:0000256" key="1">
    <source>
        <dbReference type="ARBA" id="ARBA00007626"/>
    </source>
</evidence>
<dbReference type="PANTHER" id="PTHR46128:SF211">
    <property type="entry name" value="PENTACOTRIPEPTIDE-REPEAT REGION OF PRORP DOMAIN-CONTAINING PROTEIN"/>
    <property type="match status" value="1"/>
</dbReference>
<evidence type="ECO:0000313" key="4">
    <source>
        <dbReference type="EMBL" id="KAJ0976402.1"/>
    </source>
</evidence>
<organism evidence="4 5">
    <name type="scientific">Dioscorea zingiberensis</name>
    <dbReference type="NCBI Taxonomy" id="325984"/>
    <lineage>
        <taxon>Eukaryota</taxon>
        <taxon>Viridiplantae</taxon>
        <taxon>Streptophyta</taxon>
        <taxon>Embryophyta</taxon>
        <taxon>Tracheophyta</taxon>
        <taxon>Spermatophyta</taxon>
        <taxon>Magnoliopsida</taxon>
        <taxon>Liliopsida</taxon>
        <taxon>Dioscoreales</taxon>
        <taxon>Dioscoreaceae</taxon>
        <taxon>Dioscorea</taxon>
    </lineage>
</organism>
<dbReference type="InterPro" id="IPR011990">
    <property type="entry name" value="TPR-like_helical_dom_sf"/>
</dbReference>
<reference evidence="4" key="2">
    <citation type="journal article" date="2022" name="Hortic Res">
        <title>The genome of Dioscorea zingiberensis sheds light on the biosynthesis, origin and evolution of the medicinally important diosgenin saponins.</title>
        <authorList>
            <person name="Li Y."/>
            <person name="Tan C."/>
            <person name="Li Z."/>
            <person name="Guo J."/>
            <person name="Li S."/>
            <person name="Chen X."/>
            <person name="Wang C."/>
            <person name="Dai X."/>
            <person name="Yang H."/>
            <person name="Song W."/>
            <person name="Hou L."/>
            <person name="Xu J."/>
            <person name="Tong Z."/>
            <person name="Xu A."/>
            <person name="Yuan X."/>
            <person name="Wang W."/>
            <person name="Yang Q."/>
            <person name="Chen L."/>
            <person name="Sun Z."/>
            <person name="Wang K."/>
            <person name="Pan B."/>
            <person name="Chen J."/>
            <person name="Bao Y."/>
            <person name="Liu F."/>
            <person name="Qi X."/>
            <person name="Gang D.R."/>
            <person name="Wen J."/>
            <person name="Li J."/>
        </authorList>
    </citation>
    <scope>NUCLEOTIDE SEQUENCE</scope>
    <source>
        <strain evidence="4">Dzin_1.0</strain>
    </source>
</reference>
<dbReference type="EMBL" id="JAGGNH010000004">
    <property type="protein sequence ID" value="KAJ0976402.1"/>
    <property type="molecule type" value="Genomic_DNA"/>
</dbReference>
<evidence type="ECO:0000256" key="3">
    <source>
        <dbReference type="PROSITE-ProRule" id="PRU00708"/>
    </source>
</evidence>
<feature type="repeat" description="PPR" evidence="3">
    <location>
        <begin position="513"/>
        <end position="547"/>
    </location>
</feature>
<dbReference type="Proteomes" id="UP001085076">
    <property type="component" value="Miscellaneous, Linkage group lg04"/>
</dbReference>
<feature type="repeat" description="PPR" evidence="3">
    <location>
        <begin position="210"/>
        <end position="244"/>
    </location>
</feature>
<dbReference type="Pfam" id="PF01535">
    <property type="entry name" value="PPR"/>
    <property type="match status" value="3"/>
</dbReference>
<dbReference type="NCBIfam" id="TIGR00756">
    <property type="entry name" value="PPR"/>
    <property type="match status" value="8"/>
</dbReference>
<feature type="repeat" description="PPR" evidence="3">
    <location>
        <begin position="443"/>
        <end position="477"/>
    </location>
</feature>
<sequence length="636" mass="70918">MRGFPSPRLRSSLSKKLAAKDSIASAPIGKSPSDYSKKSQLFRVSKASGTIPESKSLFFDKTHQKSLTLIDPDRICSILSQKDWFLTLNSEFKPIAVHLGSQSVICSEGFGRVELLWRKGPVVLSVELVNEIRSSGCGITEDLLCILMCSWGRLGLGKYANEVFGQMPYLGLKPTTRIYNAVIDAMVKANSLDLAYLKFQQMPSDNCTPDRFTYNILIHGVCRSGVVEEALRLLKQMESMGQRPNVFTYTILVDGFCNARKVDEAFGVLEMMARRNVAPSEATYRSLIHGSFECLGSSKAYEMLSRLLEQMTVCQEHACSTLLHCLSKDGMAREAINFISRMGAKGYLPDTTVFGVVMASAVRSLGWTEVCELMDDFIRRGGRPGFNTYLTIITYLLKGRKLAEADRFVKRMVLDGLVCSVVGNVNMAKDVLKMLLEHGFKPDVFTFSSIIDGLCRVYQMDDAFDCFSEMVEWGVSPNAVTYNILIHSLCIVGDVRKSINLLKTMREAGIDPDVYSFNALILNFCKMKKMDKAQNLFDSMLRLGVVPDRYTYNAIIKAFCDAHKIEEAKETVQTMEANDCAPNLYSYGVIIDALSSMGHFGEAQELLSECERKGMSTESLPAIKMGPEIEEKVVNH</sequence>
<dbReference type="InterPro" id="IPR002885">
    <property type="entry name" value="PPR_rpt"/>
</dbReference>
<keyword evidence="2" id="KW-0677">Repeat</keyword>
<feature type="repeat" description="PPR" evidence="3">
    <location>
        <begin position="548"/>
        <end position="582"/>
    </location>
</feature>
<dbReference type="InterPro" id="IPR050872">
    <property type="entry name" value="PPR_P_subfamily"/>
</dbReference>
<feature type="repeat" description="PPR" evidence="3">
    <location>
        <begin position="245"/>
        <end position="279"/>
    </location>
</feature>
<keyword evidence="5" id="KW-1185">Reference proteome</keyword>
<evidence type="ECO:0000313" key="5">
    <source>
        <dbReference type="Proteomes" id="UP001085076"/>
    </source>
</evidence>
<name>A0A9D5CNV0_9LILI</name>
<dbReference type="PROSITE" id="PS51375">
    <property type="entry name" value="PPR"/>
    <property type="match status" value="9"/>
</dbReference>
<comment type="similarity">
    <text evidence="1">Belongs to the PPR family. P subfamily.</text>
</comment>
<gene>
    <name evidence="4" type="ORF">J5N97_018367</name>
</gene>
<evidence type="ECO:0000256" key="2">
    <source>
        <dbReference type="ARBA" id="ARBA00022737"/>
    </source>
</evidence>
<dbReference type="Pfam" id="PF13041">
    <property type="entry name" value="PPR_2"/>
    <property type="match status" value="3"/>
</dbReference>
<feature type="repeat" description="PPR" evidence="3">
    <location>
        <begin position="315"/>
        <end position="349"/>
    </location>
</feature>
<feature type="repeat" description="PPR" evidence="3">
    <location>
        <begin position="478"/>
        <end position="512"/>
    </location>
</feature>
<feature type="repeat" description="PPR" evidence="3">
    <location>
        <begin position="175"/>
        <end position="209"/>
    </location>
</feature>
<dbReference type="PANTHER" id="PTHR46128">
    <property type="entry name" value="MITOCHONDRIAL GROUP I INTRON SPLICING FACTOR CCM1"/>
    <property type="match status" value="1"/>
</dbReference>
<evidence type="ECO:0008006" key="6">
    <source>
        <dbReference type="Google" id="ProtNLM"/>
    </source>
</evidence>
<proteinExistence type="inferred from homology"/>
<dbReference type="Gene3D" id="1.25.40.10">
    <property type="entry name" value="Tetratricopeptide repeat domain"/>
    <property type="match status" value="5"/>
</dbReference>